<dbReference type="GO" id="GO:0090374">
    <property type="term" value="P:oligopeptide export from mitochondrion"/>
    <property type="evidence" value="ECO:0007669"/>
    <property type="project" value="TreeGrafter"/>
</dbReference>
<dbReference type="GO" id="GO:0015421">
    <property type="term" value="F:ABC-type oligopeptide transporter activity"/>
    <property type="evidence" value="ECO:0007669"/>
    <property type="project" value="TreeGrafter"/>
</dbReference>
<dbReference type="SUPFAM" id="SSF52540">
    <property type="entry name" value="P-loop containing nucleoside triphosphate hydrolases"/>
    <property type="match status" value="1"/>
</dbReference>
<protein>
    <submittedName>
        <fullName evidence="1">Uncharacterized protein</fullName>
    </submittedName>
</protein>
<dbReference type="Proteomes" id="UP001265746">
    <property type="component" value="Unassembled WGS sequence"/>
</dbReference>
<comment type="caution">
    <text evidence="1">The sequence shown here is derived from an EMBL/GenBank/DDBJ whole genome shotgun (WGS) entry which is preliminary data.</text>
</comment>
<dbReference type="InterPro" id="IPR039421">
    <property type="entry name" value="Type_1_exporter"/>
</dbReference>
<proteinExistence type="predicted"/>
<dbReference type="GO" id="GO:0005743">
    <property type="term" value="C:mitochondrial inner membrane"/>
    <property type="evidence" value="ECO:0007669"/>
    <property type="project" value="TreeGrafter"/>
</dbReference>
<gene>
    <name evidence="1" type="ORF">N8I77_006254</name>
</gene>
<dbReference type="InterPro" id="IPR027417">
    <property type="entry name" value="P-loop_NTPase"/>
</dbReference>
<evidence type="ECO:0000313" key="1">
    <source>
        <dbReference type="EMBL" id="KAK2607591.1"/>
    </source>
</evidence>
<sequence length="230" mass="25509">MALLDREIPSAILPARSSLLRLLLQSEPSPLGLLKFDPDTIFCGAQNRGPHLASYDMAWCHFDTLHARYSCQLLSFNEVELSAILVTFPNLFFAGQASSTMFHFSASRYEVSHSLCCQPFALHPTIMIVFPDCVELHDLRFSYTLKPEVPILRGVNLKIRHPTAKVGDRITLVIAHRLSTIKNASFICVFNCKKTAEVCTHAELIAQGGIYQSMCKAQALNEVVSVSASP</sequence>
<name>A0AAD9SGA9_PHOAM</name>
<dbReference type="PANTHER" id="PTHR43394:SF1">
    <property type="entry name" value="ATP-BINDING CASSETTE SUB-FAMILY B MEMBER 10, MITOCHONDRIAL"/>
    <property type="match status" value="1"/>
</dbReference>
<dbReference type="PANTHER" id="PTHR43394">
    <property type="entry name" value="ATP-DEPENDENT PERMEASE MDL1, MITOCHONDRIAL"/>
    <property type="match status" value="1"/>
</dbReference>
<keyword evidence="2" id="KW-1185">Reference proteome</keyword>
<organism evidence="1 2">
    <name type="scientific">Phomopsis amygdali</name>
    <name type="common">Fusicoccum amygdali</name>
    <dbReference type="NCBI Taxonomy" id="1214568"/>
    <lineage>
        <taxon>Eukaryota</taxon>
        <taxon>Fungi</taxon>
        <taxon>Dikarya</taxon>
        <taxon>Ascomycota</taxon>
        <taxon>Pezizomycotina</taxon>
        <taxon>Sordariomycetes</taxon>
        <taxon>Sordariomycetidae</taxon>
        <taxon>Diaporthales</taxon>
        <taxon>Diaporthaceae</taxon>
        <taxon>Diaporthe</taxon>
    </lineage>
</organism>
<reference evidence="1" key="1">
    <citation type="submission" date="2023-06" db="EMBL/GenBank/DDBJ databases">
        <authorList>
            <person name="Noh H."/>
        </authorList>
    </citation>
    <scope>NUCLEOTIDE SEQUENCE</scope>
    <source>
        <strain evidence="1">DUCC20226</strain>
    </source>
</reference>
<accession>A0AAD9SGA9</accession>
<dbReference type="Gene3D" id="3.40.50.300">
    <property type="entry name" value="P-loop containing nucleotide triphosphate hydrolases"/>
    <property type="match status" value="1"/>
</dbReference>
<evidence type="ECO:0000313" key="2">
    <source>
        <dbReference type="Proteomes" id="UP001265746"/>
    </source>
</evidence>
<dbReference type="AlphaFoldDB" id="A0AAD9SGA9"/>
<dbReference type="EMBL" id="JAUJFL010000003">
    <property type="protein sequence ID" value="KAK2607591.1"/>
    <property type="molecule type" value="Genomic_DNA"/>
</dbReference>